<evidence type="ECO:0000259" key="1">
    <source>
        <dbReference type="Pfam" id="PF19419"/>
    </source>
</evidence>
<evidence type="ECO:0000313" key="2">
    <source>
        <dbReference type="EMBL" id="MBB3937336.1"/>
    </source>
</evidence>
<dbReference type="EMBL" id="JACIDO010000008">
    <property type="protein sequence ID" value="MBB3937336.1"/>
    <property type="molecule type" value="Genomic_DNA"/>
</dbReference>
<gene>
    <name evidence="2" type="ORF">GGR05_003502</name>
</gene>
<accession>A0A7W6FVN6</accession>
<reference evidence="2 3" key="1">
    <citation type="submission" date="2020-08" db="EMBL/GenBank/DDBJ databases">
        <title>Genomic Encyclopedia of Type Strains, Phase IV (KMG-IV): sequencing the most valuable type-strain genomes for metagenomic binning, comparative biology and taxonomic classification.</title>
        <authorList>
            <person name="Goeker M."/>
        </authorList>
    </citation>
    <scope>NUCLEOTIDE SEQUENCE [LARGE SCALE GENOMIC DNA]</scope>
    <source>
        <strain evidence="2 3">DSM 25024</strain>
    </source>
</reference>
<dbReference type="Proteomes" id="UP000531216">
    <property type="component" value="Unassembled WGS sequence"/>
</dbReference>
<feature type="domain" description="DUF5983" evidence="1">
    <location>
        <begin position="6"/>
        <end position="96"/>
    </location>
</feature>
<keyword evidence="3" id="KW-1185">Reference proteome</keyword>
<sequence>MAIYAFMDISTGHLTAEDVALLDGAELPFDVMRYDYGWVVSTAKLIAGPLRDGSVRDLNGSGLSPQFIAAAELAGERNCWLLRFDADADLDPDLPVGGYGMDADELAAPSP</sequence>
<dbReference type="AlphaFoldDB" id="A0A7W6FVN6"/>
<dbReference type="RefSeq" id="WP_090964300.1">
    <property type="nucleotide sequence ID" value="NZ_FOOA01000012.1"/>
</dbReference>
<dbReference type="OrthoDB" id="8456443at2"/>
<evidence type="ECO:0000313" key="3">
    <source>
        <dbReference type="Proteomes" id="UP000531216"/>
    </source>
</evidence>
<proteinExistence type="predicted"/>
<comment type="caution">
    <text evidence="2">The sequence shown here is derived from an EMBL/GenBank/DDBJ whole genome shotgun (WGS) entry which is preliminary data.</text>
</comment>
<organism evidence="2 3">
    <name type="scientific">Aureimonas phyllosphaerae</name>
    <dbReference type="NCBI Taxonomy" id="1166078"/>
    <lineage>
        <taxon>Bacteria</taxon>
        <taxon>Pseudomonadati</taxon>
        <taxon>Pseudomonadota</taxon>
        <taxon>Alphaproteobacteria</taxon>
        <taxon>Hyphomicrobiales</taxon>
        <taxon>Aurantimonadaceae</taxon>
        <taxon>Aureimonas</taxon>
    </lineage>
</organism>
<dbReference type="Pfam" id="PF19419">
    <property type="entry name" value="DUF5983"/>
    <property type="match status" value="1"/>
</dbReference>
<protein>
    <recommendedName>
        <fullName evidence="1">DUF5983 domain-containing protein</fullName>
    </recommendedName>
</protein>
<name>A0A7W6FVN6_9HYPH</name>
<dbReference type="InterPro" id="IPR046025">
    <property type="entry name" value="DUF5983"/>
</dbReference>